<dbReference type="InterPro" id="IPR000601">
    <property type="entry name" value="PKD_dom"/>
</dbReference>
<dbReference type="InterPro" id="IPR022409">
    <property type="entry name" value="PKD/Chitinase_dom"/>
</dbReference>
<evidence type="ECO:0000256" key="1">
    <source>
        <dbReference type="ARBA" id="ARBA00022729"/>
    </source>
</evidence>
<dbReference type="Pfam" id="PF18911">
    <property type="entry name" value="PKD_4"/>
    <property type="match status" value="1"/>
</dbReference>
<evidence type="ECO:0000313" key="3">
    <source>
        <dbReference type="EMBL" id="KAA5535562.1"/>
    </source>
</evidence>
<dbReference type="SUPFAM" id="SSF49299">
    <property type="entry name" value="PKD domain"/>
    <property type="match status" value="1"/>
</dbReference>
<keyword evidence="1" id="KW-0732">Signal</keyword>
<evidence type="ECO:0000313" key="4">
    <source>
        <dbReference type="Proteomes" id="UP000325141"/>
    </source>
</evidence>
<comment type="caution">
    <text evidence="3">The sequence shown here is derived from an EMBL/GenBank/DDBJ whole genome shotgun (WGS) entry which is preliminary data.</text>
</comment>
<organism evidence="3 4">
    <name type="scientific">Paenimyroides baculatum</name>
    <dbReference type="NCBI Taxonomy" id="2608000"/>
    <lineage>
        <taxon>Bacteria</taxon>
        <taxon>Pseudomonadati</taxon>
        <taxon>Bacteroidota</taxon>
        <taxon>Flavobacteriia</taxon>
        <taxon>Flavobacteriales</taxon>
        <taxon>Flavobacteriaceae</taxon>
        <taxon>Paenimyroides</taxon>
    </lineage>
</organism>
<keyword evidence="4" id="KW-1185">Reference proteome</keyword>
<dbReference type="Pfam" id="PF18962">
    <property type="entry name" value="Por_Secre_tail"/>
    <property type="match status" value="1"/>
</dbReference>
<gene>
    <name evidence="3" type="ORF">F0460_07210</name>
</gene>
<sequence length="1649" mass="177577">MKRDSFLPLIRGMGIVMMLLWSLGLKAQTANNPVLTWDQEVGCIEYDDKGERGEQATYVDLLENIENGKCIRFCEESLVQYTFTANNVQHVSWQVTGGTLQPGSTNTNAEILWGSSGSGNLTLTVTYTNNAIEVLSVCVEKIVKPRAEFKIDGIDPKQNKFCVDTAISFDNLSTQNNGTAIVSYLWDFGDGNFSNTFEPTHSYDTPGNYLVVLTVTNSCNCSDTYKMKLTVTDGKPVEISCTSVTCENSREVYSVNDECGGEWKVIGGTIIANNGTSIEVLWDQVDPADGFGYVSYLSKCSCPYWNTVKIPVVLGKAKMNGPNVICQGKQGRFLLPQWPTTDFIWAIDGDEYHPMLVFTDQRNEIVVDGATPGNYTLSVRYRNTLINGGKCTGVSQMKFTVVENVEVITDDALTVCSGTSKTFSSHNGMSVSWEIRLGGNVVHTAFGINTSYTFNTGGVYVVTANNNGCISNPVVVEVIAKPVITGTVSGPQKVCLNVPYTYQINENEPGAIYVWSISPTEGSVVGSNSGTQVDFVFTGPTATIKVVKQYIKNGVICESDPVYFNVSKIVVNATISNTAGMSQFCPSSTATFTANINITDADHIEWKIVGAGATTNFGSIINGVNATTVTVGFNEISGGVNTGNLQLYVTKCSETKMFTYPVQLIMSPTITLNSVGPICPSSTSFPITVSTSNGLPASVEVSYNGGPFTGNYSFTSGSTFLINNGFTNFTANNIAQTLTVRLLGMCTFAATATQTVTIYPLTQIDITPGYSYIVCPTNYSPITLYANISTGVTPSVTYEWLKNGITVFGPSTTNQYTISNTTQGTSPGGIYSVRVVDSNLCVVTSQSIEVIENCITLPGNPCSGTIDPDLSVTANWSSCGQITASVISPNNTPASIIWVGSPHLSLDPSTQGTPNAVFTTNVPGVHIVKAYVTYGNCTVIKTTTVTKHYDPKVKAAVTCNGGSYTVKLLNNSTIFDIDFNDLDFTFSGPGITSAPIGDTYTINGVLPGTYTYMMTVSSLGHPVCITSVTVTIDPDPVTSFSVVSPTCSDNPVTLNIPGGVMQPDYEYRWIFNGTSYVANNVSTNVNFDLPPNVSNQNFPITLQIKNQYGCVFTSSPVTVVINQAVFDGVINPAIGDFCEGSVIPLSFVLSNPLATPPTNIIWMRDNVQVGTGLTYLPTQSGSYWPILINSNNCINHDMALSPAIIKVRKPPFASINGSTSVCYGEGTVLTGIYTDSNVQHRWSGPSLPVGYNNWVSGTTNIELNIGGMAPGSYNYSFETRHPADPSCANSFTVTVVVHPQIPTPVINYSIDNCQPYTLKLTATGSGAGMYNWSNGMTGQTIYVTQGGAYSVTYTALTGCTVTGYIQAPHNPERSLWIVPAGCYTMCLNKGEYLLGPLGIYQGYEWTINGGTSQSGSNTFVPDQPITIAGYYQLSITQQGCIFKSRTPHITAGKECDTKPCKIEGGIRGIKPVKGGVYELSIYLNNPYSYPITVNLSSLNGYGTYSPATVTLNPGMNIIYPLYFYTNSSYYPGAPDGLVIQMPDCISVIDIRFPKELYPKVVTEIIEPQLVLSPNPAYESTTATYNIGTEYQNAQSITVYDVVGVLRHKQNVKDSIGEVSINVSHLAPGTYIVNLEADGKPVTQQKLIKK</sequence>
<dbReference type="EMBL" id="VWSG01000004">
    <property type="protein sequence ID" value="KAA5535562.1"/>
    <property type="molecule type" value="Genomic_DNA"/>
</dbReference>
<accession>A0A5M6CNL3</accession>
<dbReference type="InterPro" id="IPR035986">
    <property type="entry name" value="PKD_dom_sf"/>
</dbReference>
<reference evidence="3 4" key="1">
    <citation type="submission" date="2019-09" db="EMBL/GenBank/DDBJ databases">
        <title>Genome sequence and assembly of Flavobacterium sp.</title>
        <authorList>
            <person name="Chhetri G."/>
        </authorList>
    </citation>
    <scope>NUCLEOTIDE SEQUENCE [LARGE SCALE GENOMIC DNA]</scope>
    <source>
        <strain evidence="3 4">SNL9</strain>
    </source>
</reference>
<dbReference type="SMART" id="SM00089">
    <property type="entry name" value="PKD"/>
    <property type="match status" value="1"/>
</dbReference>
<proteinExistence type="predicted"/>
<dbReference type="Gene3D" id="2.60.40.10">
    <property type="entry name" value="Immunoglobulins"/>
    <property type="match status" value="1"/>
</dbReference>
<dbReference type="PROSITE" id="PS50093">
    <property type="entry name" value="PKD"/>
    <property type="match status" value="1"/>
</dbReference>
<protein>
    <submittedName>
        <fullName evidence="3">T9SS type A sorting domain-containing protein</fullName>
    </submittedName>
</protein>
<dbReference type="CDD" id="cd00146">
    <property type="entry name" value="PKD"/>
    <property type="match status" value="1"/>
</dbReference>
<dbReference type="NCBIfam" id="TIGR04183">
    <property type="entry name" value="Por_Secre_tail"/>
    <property type="match status" value="1"/>
</dbReference>
<dbReference type="RefSeq" id="WP_150011712.1">
    <property type="nucleotide sequence ID" value="NZ_VWSG01000004.1"/>
</dbReference>
<dbReference type="InterPro" id="IPR026444">
    <property type="entry name" value="Secre_tail"/>
</dbReference>
<dbReference type="InterPro" id="IPR013783">
    <property type="entry name" value="Ig-like_fold"/>
</dbReference>
<evidence type="ECO:0000259" key="2">
    <source>
        <dbReference type="PROSITE" id="PS50093"/>
    </source>
</evidence>
<dbReference type="Proteomes" id="UP000325141">
    <property type="component" value="Unassembled WGS sequence"/>
</dbReference>
<feature type="domain" description="PKD" evidence="2">
    <location>
        <begin position="172"/>
        <end position="218"/>
    </location>
</feature>
<name>A0A5M6CNL3_9FLAO</name>